<sequence length="28" mass="3295">MGYRRGVRITWPTITLPTPLCRHVHFAD</sequence>
<comment type="caution">
    <text evidence="1">The sequence shown here is derived from an EMBL/GenBank/DDBJ whole genome shotgun (WGS) entry which is preliminary data.</text>
</comment>
<dbReference type="EMBL" id="CAJNOQ010012068">
    <property type="protein sequence ID" value="CAF1291240.1"/>
    <property type="molecule type" value="Genomic_DNA"/>
</dbReference>
<dbReference type="EMBL" id="CAJOBC010032880">
    <property type="protein sequence ID" value="CAF4097303.1"/>
    <property type="molecule type" value="Genomic_DNA"/>
</dbReference>
<evidence type="ECO:0000313" key="3">
    <source>
        <dbReference type="Proteomes" id="UP000663829"/>
    </source>
</evidence>
<reference evidence="1" key="1">
    <citation type="submission" date="2021-02" db="EMBL/GenBank/DDBJ databases">
        <authorList>
            <person name="Nowell W R."/>
        </authorList>
    </citation>
    <scope>NUCLEOTIDE SEQUENCE</scope>
</reference>
<protein>
    <submittedName>
        <fullName evidence="1">Uncharacterized protein</fullName>
    </submittedName>
</protein>
<gene>
    <name evidence="1" type="ORF">GPM918_LOCUS28047</name>
    <name evidence="2" type="ORF">SRO942_LOCUS28494</name>
</gene>
<evidence type="ECO:0000313" key="2">
    <source>
        <dbReference type="EMBL" id="CAF4097303.1"/>
    </source>
</evidence>
<feature type="non-terminal residue" evidence="1">
    <location>
        <position position="28"/>
    </location>
</feature>
<dbReference type="Proteomes" id="UP000681722">
    <property type="component" value="Unassembled WGS sequence"/>
</dbReference>
<evidence type="ECO:0000313" key="1">
    <source>
        <dbReference type="EMBL" id="CAF1291240.1"/>
    </source>
</evidence>
<dbReference type="AlphaFoldDB" id="A0A815CY76"/>
<accession>A0A815CY76</accession>
<keyword evidence="3" id="KW-1185">Reference proteome</keyword>
<dbReference type="Proteomes" id="UP000663829">
    <property type="component" value="Unassembled WGS sequence"/>
</dbReference>
<proteinExistence type="predicted"/>
<name>A0A815CY76_9BILA</name>
<organism evidence="1 3">
    <name type="scientific">Didymodactylos carnosus</name>
    <dbReference type="NCBI Taxonomy" id="1234261"/>
    <lineage>
        <taxon>Eukaryota</taxon>
        <taxon>Metazoa</taxon>
        <taxon>Spiralia</taxon>
        <taxon>Gnathifera</taxon>
        <taxon>Rotifera</taxon>
        <taxon>Eurotatoria</taxon>
        <taxon>Bdelloidea</taxon>
        <taxon>Philodinida</taxon>
        <taxon>Philodinidae</taxon>
        <taxon>Didymodactylos</taxon>
    </lineage>
</organism>